<feature type="domain" description="VOC" evidence="1">
    <location>
        <begin position="3"/>
        <end position="120"/>
    </location>
</feature>
<evidence type="ECO:0000313" key="3">
    <source>
        <dbReference type="Proteomes" id="UP000652354"/>
    </source>
</evidence>
<dbReference type="InterPro" id="IPR037523">
    <property type="entry name" value="VOC_core"/>
</dbReference>
<dbReference type="Pfam" id="PF00903">
    <property type="entry name" value="Glyoxalase"/>
    <property type="match status" value="1"/>
</dbReference>
<dbReference type="InterPro" id="IPR004360">
    <property type="entry name" value="Glyas_Fos-R_dOase_dom"/>
</dbReference>
<evidence type="ECO:0000313" key="2">
    <source>
        <dbReference type="EMBL" id="GIG54171.1"/>
    </source>
</evidence>
<evidence type="ECO:0000259" key="1">
    <source>
        <dbReference type="PROSITE" id="PS51819"/>
    </source>
</evidence>
<comment type="caution">
    <text evidence="2">The sequence shown here is derived from an EMBL/GenBank/DDBJ whole genome shotgun (WGS) entry which is preliminary data.</text>
</comment>
<keyword evidence="3" id="KW-1185">Reference proteome</keyword>
<accession>A0A919Q3F0</accession>
<dbReference type="AlphaFoldDB" id="A0A919Q3F0"/>
<dbReference type="InterPro" id="IPR029068">
    <property type="entry name" value="Glyas_Bleomycin-R_OHBP_Dase"/>
</dbReference>
<dbReference type="PANTHER" id="PTHR33993:SF2">
    <property type="entry name" value="VOC DOMAIN-CONTAINING PROTEIN"/>
    <property type="match status" value="1"/>
</dbReference>
<name>A0A919Q3F0_9MICO</name>
<dbReference type="SUPFAM" id="SSF54593">
    <property type="entry name" value="Glyoxalase/Bleomycin resistance protein/Dihydroxybiphenyl dioxygenase"/>
    <property type="match status" value="1"/>
</dbReference>
<dbReference type="PANTHER" id="PTHR33993">
    <property type="entry name" value="GLYOXALASE-RELATED"/>
    <property type="match status" value="1"/>
</dbReference>
<reference evidence="2" key="1">
    <citation type="submission" date="2021-01" db="EMBL/GenBank/DDBJ databases">
        <title>Whole genome shotgun sequence of Demequina activiva NBRC 110675.</title>
        <authorList>
            <person name="Komaki H."/>
            <person name="Tamura T."/>
        </authorList>
    </citation>
    <scope>NUCLEOTIDE SEQUENCE</scope>
    <source>
        <strain evidence="2">NBRC 110675</strain>
    </source>
</reference>
<dbReference type="Gene3D" id="3.10.180.10">
    <property type="entry name" value="2,3-Dihydroxybiphenyl 1,2-Dioxygenase, domain 1"/>
    <property type="match status" value="1"/>
</dbReference>
<dbReference type="InterPro" id="IPR052164">
    <property type="entry name" value="Anthracycline_SecMetBiosynth"/>
</dbReference>
<dbReference type="EMBL" id="BONR01000001">
    <property type="protein sequence ID" value="GIG54171.1"/>
    <property type="molecule type" value="Genomic_DNA"/>
</dbReference>
<dbReference type="Proteomes" id="UP000652354">
    <property type="component" value="Unassembled WGS sequence"/>
</dbReference>
<sequence>MAAVNWFEIPASDLARASAFYAHVLDVALVSEDIGDGNPKSLIPGGDGMIGAVSHGPDWTPSTHGTLVYFDGGDDLQMLLDRAVEAGGQIVEPKQTVDATSGYWARFRDTEGNVIGVLSPN</sequence>
<dbReference type="CDD" id="cd07247">
    <property type="entry name" value="SgaA_N_like"/>
    <property type="match status" value="1"/>
</dbReference>
<protein>
    <submittedName>
        <fullName evidence="2">Glyoxalase</fullName>
    </submittedName>
</protein>
<gene>
    <name evidence="2" type="ORF">Dac01nite_09230</name>
</gene>
<proteinExistence type="predicted"/>
<organism evidence="2 3">
    <name type="scientific">Demequina activiva</name>
    <dbReference type="NCBI Taxonomy" id="1582364"/>
    <lineage>
        <taxon>Bacteria</taxon>
        <taxon>Bacillati</taxon>
        <taxon>Actinomycetota</taxon>
        <taxon>Actinomycetes</taxon>
        <taxon>Micrococcales</taxon>
        <taxon>Demequinaceae</taxon>
        <taxon>Demequina</taxon>
    </lineage>
</organism>
<dbReference type="PROSITE" id="PS51819">
    <property type="entry name" value="VOC"/>
    <property type="match status" value="1"/>
</dbReference>
<dbReference type="RefSeq" id="WP_203653677.1">
    <property type="nucleotide sequence ID" value="NZ_BONR01000001.1"/>
</dbReference>